<dbReference type="HAMAP" id="MF_00218">
    <property type="entry name" value="URO_D"/>
    <property type="match status" value="1"/>
</dbReference>
<comment type="caution">
    <text evidence="11">The sequence shown here is derived from an EMBL/GenBank/DDBJ whole genome shotgun (WGS) entry which is preliminary data.</text>
</comment>
<dbReference type="Pfam" id="PF01208">
    <property type="entry name" value="URO-D"/>
    <property type="match status" value="1"/>
</dbReference>
<dbReference type="GO" id="GO:0005829">
    <property type="term" value="C:cytosol"/>
    <property type="evidence" value="ECO:0007669"/>
    <property type="project" value="TreeGrafter"/>
</dbReference>
<feature type="binding site" evidence="7">
    <location>
        <position position="209"/>
    </location>
    <ligand>
        <name>substrate</name>
    </ligand>
</feature>
<dbReference type="InterPro" id="IPR000257">
    <property type="entry name" value="Uroporphyrinogen_deCOase"/>
</dbReference>
<dbReference type="UniPathway" id="UPA00251">
    <property type="reaction ID" value="UER00321"/>
</dbReference>
<evidence type="ECO:0000259" key="10">
    <source>
        <dbReference type="PROSITE" id="PS00906"/>
    </source>
</evidence>
<accession>A0A538SV49</accession>
<dbReference type="CDD" id="cd00717">
    <property type="entry name" value="URO-D"/>
    <property type="match status" value="1"/>
</dbReference>
<keyword evidence="4 7" id="KW-0210">Decarboxylase</keyword>
<dbReference type="PANTHER" id="PTHR21091:SF169">
    <property type="entry name" value="UROPORPHYRINOGEN DECARBOXYLASE"/>
    <property type="match status" value="1"/>
</dbReference>
<evidence type="ECO:0000313" key="11">
    <source>
        <dbReference type="EMBL" id="TMQ55268.1"/>
    </source>
</evidence>
<dbReference type="PANTHER" id="PTHR21091">
    <property type="entry name" value="METHYLTETRAHYDROFOLATE:HOMOCYSTEINE METHYLTRANSFERASE RELATED"/>
    <property type="match status" value="1"/>
</dbReference>
<keyword evidence="5 7" id="KW-0456">Lyase</keyword>
<evidence type="ECO:0000313" key="12">
    <source>
        <dbReference type="Proteomes" id="UP000319829"/>
    </source>
</evidence>
<reference evidence="11 12" key="1">
    <citation type="journal article" date="2019" name="Nat. Microbiol.">
        <title>Mediterranean grassland soil C-N compound turnover is dependent on rainfall and depth, and is mediated by genomically divergent microorganisms.</title>
        <authorList>
            <person name="Diamond S."/>
            <person name="Andeer P.F."/>
            <person name="Li Z."/>
            <person name="Crits-Christoph A."/>
            <person name="Burstein D."/>
            <person name="Anantharaman K."/>
            <person name="Lane K.R."/>
            <person name="Thomas B.C."/>
            <person name="Pan C."/>
            <person name="Northen T.R."/>
            <person name="Banfield J.F."/>
        </authorList>
    </citation>
    <scope>NUCLEOTIDE SEQUENCE [LARGE SCALE GENOMIC DNA]</scope>
    <source>
        <strain evidence="11">WS_4</strain>
    </source>
</reference>
<evidence type="ECO:0000256" key="8">
    <source>
        <dbReference type="RuleBase" id="RU000554"/>
    </source>
</evidence>
<dbReference type="EMBL" id="VBOU01000037">
    <property type="protein sequence ID" value="TMQ55268.1"/>
    <property type="molecule type" value="Genomic_DNA"/>
</dbReference>
<feature type="binding site" evidence="7">
    <location>
        <position position="323"/>
    </location>
    <ligand>
        <name>substrate</name>
    </ligand>
</feature>
<comment type="pathway">
    <text evidence="1 7 8">Porphyrin-containing compound metabolism; protoporphyrin-IX biosynthesis; coproporphyrinogen-III from 5-aminolevulinate: step 4/4.</text>
</comment>
<dbReference type="Proteomes" id="UP000319829">
    <property type="component" value="Unassembled WGS sequence"/>
</dbReference>
<dbReference type="GO" id="GO:0004853">
    <property type="term" value="F:uroporphyrinogen decarboxylase activity"/>
    <property type="evidence" value="ECO:0007669"/>
    <property type="project" value="UniProtKB-UniRule"/>
</dbReference>
<comment type="subunit">
    <text evidence="7">Homodimer.</text>
</comment>
<dbReference type="InterPro" id="IPR038071">
    <property type="entry name" value="UROD/MetE-like_sf"/>
</dbReference>
<dbReference type="SUPFAM" id="SSF51726">
    <property type="entry name" value="UROD/MetE-like"/>
    <property type="match status" value="1"/>
</dbReference>
<comment type="similarity">
    <text evidence="2 7 9">Belongs to the uroporphyrinogen decarboxylase family.</text>
</comment>
<gene>
    <name evidence="7" type="primary">hemE</name>
    <name evidence="11" type="ORF">E6K74_03685</name>
</gene>
<evidence type="ECO:0000256" key="1">
    <source>
        <dbReference type="ARBA" id="ARBA00004804"/>
    </source>
</evidence>
<feature type="binding site" evidence="7">
    <location>
        <position position="154"/>
    </location>
    <ligand>
        <name>substrate</name>
    </ligand>
</feature>
<comment type="subcellular location">
    <subcellularLocation>
        <location evidence="7">Cytoplasm</location>
    </subcellularLocation>
</comment>
<dbReference type="GO" id="GO:0006782">
    <property type="term" value="P:protoporphyrinogen IX biosynthetic process"/>
    <property type="evidence" value="ECO:0007669"/>
    <property type="project" value="UniProtKB-UniRule"/>
</dbReference>
<evidence type="ECO:0000256" key="6">
    <source>
        <dbReference type="ARBA" id="ARBA00023244"/>
    </source>
</evidence>
<feature type="site" description="Transition state stabilizer" evidence="7">
    <location>
        <position position="80"/>
    </location>
</feature>
<proteinExistence type="inferred from homology"/>
<keyword evidence="7" id="KW-0963">Cytoplasm</keyword>
<protein>
    <recommendedName>
        <fullName evidence="3 7">Uroporphyrinogen decarboxylase</fullName>
        <shortName evidence="7">UPD</shortName>
        <shortName evidence="7">URO-D</shortName>
        <ecNumber evidence="3 7">4.1.1.37</ecNumber>
    </recommendedName>
</protein>
<comment type="caution">
    <text evidence="7">Lacks conserved residue(s) required for the propagation of feature annotation.</text>
</comment>
<dbReference type="NCBIfam" id="TIGR01464">
    <property type="entry name" value="hemE"/>
    <property type="match status" value="1"/>
</dbReference>
<dbReference type="PROSITE" id="PS00906">
    <property type="entry name" value="UROD_1"/>
    <property type="match status" value="1"/>
</dbReference>
<name>A0A538SV49_UNCEI</name>
<keyword evidence="6 7" id="KW-0627">Porphyrin biosynthesis</keyword>
<evidence type="ECO:0000256" key="3">
    <source>
        <dbReference type="ARBA" id="ARBA00012288"/>
    </source>
</evidence>
<dbReference type="Gene3D" id="3.20.20.210">
    <property type="match status" value="1"/>
</dbReference>
<feature type="binding site" evidence="7">
    <location>
        <begin position="31"/>
        <end position="35"/>
    </location>
    <ligand>
        <name>substrate</name>
    </ligand>
</feature>
<dbReference type="AlphaFoldDB" id="A0A538SV49"/>
<evidence type="ECO:0000256" key="2">
    <source>
        <dbReference type="ARBA" id="ARBA00009935"/>
    </source>
</evidence>
<feature type="domain" description="Uroporphyrinogen decarboxylase (URO-D)" evidence="10">
    <location>
        <begin position="26"/>
        <end position="35"/>
    </location>
</feature>
<dbReference type="EC" id="4.1.1.37" evidence="3 7"/>
<evidence type="ECO:0000256" key="4">
    <source>
        <dbReference type="ARBA" id="ARBA00022793"/>
    </source>
</evidence>
<comment type="catalytic activity">
    <reaction evidence="7 8">
        <text>uroporphyrinogen III + 4 H(+) = coproporphyrinogen III + 4 CO2</text>
        <dbReference type="Rhea" id="RHEA:19865"/>
        <dbReference type="ChEBI" id="CHEBI:15378"/>
        <dbReference type="ChEBI" id="CHEBI:16526"/>
        <dbReference type="ChEBI" id="CHEBI:57308"/>
        <dbReference type="ChEBI" id="CHEBI:57309"/>
        <dbReference type="EC" id="4.1.1.37"/>
    </reaction>
</comment>
<evidence type="ECO:0000256" key="5">
    <source>
        <dbReference type="ARBA" id="ARBA00023239"/>
    </source>
</evidence>
<evidence type="ECO:0000256" key="7">
    <source>
        <dbReference type="HAMAP-Rule" id="MF_00218"/>
    </source>
</evidence>
<dbReference type="InterPro" id="IPR006361">
    <property type="entry name" value="Uroporphyrinogen_deCO2ase_HemE"/>
</dbReference>
<feature type="binding site" evidence="7">
    <location>
        <position position="80"/>
    </location>
    <ligand>
        <name>substrate</name>
    </ligand>
</feature>
<sequence>MPQGPSLAPAYSFLRACRSEPISETPIWIMRQAGRYLPEYRAIREKHSFLEVCRTPELCAEVTAQPIERFGFDAAILFSDILIPLIAMGVPIEFDPGPKIGTRIARRSDIAALEWSGPSSVAHVRPVVKAVKDRLHGRVPLIGFAGAPFTLASYLIDANGSKDLMLTRSFLSRDTEGFAELLDLLATATIDYLKEQIAAGVDAVMLFDTQAGWLPPAEFTRSAAAPAERILREIPKSTPTIYFALASSNGQLDAMRAIRADVIGLDYRVSLSQARAILGGSRSVQGNLDPAVLLGPPEQVVTRAEAVLRENGGRPGFIFNLGHGIYPETPVENVELLVSTVKRHRNSAGGVL</sequence>
<organism evidence="11 12">
    <name type="scientific">Eiseniibacteriota bacterium</name>
    <dbReference type="NCBI Taxonomy" id="2212470"/>
    <lineage>
        <taxon>Bacteria</taxon>
        <taxon>Candidatus Eiseniibacteriota</taxon>
    </lineage>
</organism>
<evidence type="ECO:0000256" key="9">
    <source>
        <dbReference type="RuleBase" id="RU004169"/>
    </source>
</evidence>
<comment type="function">
    <text evidence="7">Catalyzes the decarboxylation of four acetate groups of uroporphyrinogen-III to yield coproporphyrinogen-III.</text>
</comment>